<evidence type="ECO:0000313" key="2">
    <source>
        <dbReference type="WBParaSite" id="nRc.2.0.1.t11524-RA"/>
    </source>
</evidence>
<evidence type="ECO:0000313" key="1">
    <source>
        <dbReference type="Proteomes" id="UP000887565"/>
    </source>
</evidence>
<keyword evidence="1" id="KW-1185">Reference proteome</keyword>
<sequence>MVPVPDASLILKPAVTMDEKALTIILAKFSDVFEIKVGASEQFYVRLAKFSGGHVNIQKDKLDLTKFLVTPAANIQQLNSEGSPVQDNCCISPSTSQGDVSLSDPIDGVFDLRSYFYCNRSADYRLSFRELENLYQSRANDLCKLDDILDKIKDRLQYYVVDYAEYEVRRRKTFSVNFRIECLSNLVSGVNGVLCEKSSITFLDLEVGENLEVKNFLNM</sequence>
<dbReference type="Proteomes" id="UP000887565">
    <property type="component" value="Unplaced"/>
</dbReference>
<accession>A0A915IBH2</accession>
<reference evidence="2" key="1">
    <citation type="submission" date="2022-11" db="UniProtKB">
        <authorList>
            <consortium name="WormBaseParasite"/>
        </authorList>
    </citation>
    <scope>IDENTIFICATION</scope>
</reference>
<protein>
    <submittedName>
        <fullName evidence="2">Uncharacterized protein</fullName>
    </submittedName>
</protein>
<proteinExistence type="predicted"/>
<dbReference type="AlphaFoldDB" id="A0A915IBH2"/>
<organism evidence="1 2">
    <name type="scientific">Romanomermis culicivorax</name>
    <name type="common">Nematode worm</name>
    <dbReference type="NCBI Taxonomy" id="13658"/>
    <lineage>
        <taxon>Eukaryota</taxon>
        <taxon>Metazoa</taxon>
        <taxon>Ecdysozoa</taxon>
        <taxon>Nematoda</taxon>
        <taxon>Enoplea</taxon>
        <taxon>Dorylaimia</taxon>
        <taxon>Mermithida</taxon>
        <taxon>Mermithoidea</taxon>
        <taxon>Mermithidae</taxon>
        <taxon>Romanomermis</taxon>
    </lineage>
</organism>
<name>A0A915IBH2_ROMCU</name>
<dbReference type="WBParaSite" id="nRc.2.0.1.t11524-RA">
    <property type="protein sequence ID" value="nRc.2.0.1.t11524-RA"/>
    <property type="gene ID" value="nRc.2.0.1.g11524"/>
</dbReference>